<dbReference type="EMBL" id="JAUSZI010000002">
    <property type="protein sequence ID" value="MDQ1031491.1"/>
    <property type="molecule type" value="Genomic_DNA"/>
</dbReference>
<evidence type="ECO:0000313" key="4">
    <source>
        <dbReference type="EMBL" id="MDQ1031491.1"/>
    </source>
</evidence>
<reference evidence="4 5" key="1">
    <citation type="submission" date="2023-07" db="EMBL/GenBank/DDBJ databases">
        <title>Comparative genomics of wheat-associated soil bacteria to identify genetic determinants of phenazine resistance.</title>
        <authorList>
            <person name="Mouncey N."/>
        </authorList>
    </citation>
    <scope>NUCLEOTIDE SEQUENCE [LARGE SCALE GENOMIC DNA]</scope>
    <source>
        <strain evidence="4 5">V2I4</strain>
    </source>
</reference>
<dbReference type="PANTHER" id="PTHR43625:SF40">
    <property type="entry name" value="ALDO-KETO REDUCTASE YAKC [NADP(+)]"/>
    <property type="match status" value="1"/>
</dbReference>
<dbReference type="InterPro" id="IPR036812">
    <property type="entry name" value="NAD(P)_OxRdtase_dom_sf"/>
</dbReference>
<comment type="caution">
    <text evidence="4">The sequence shown here is derived from an EMBL/GenBank/DDBJ whole genome shotgun (WGS) entry which is preliminary data.</text>
</comment>
<keyword evidence="1" id="KW-0560">Oxidoreductase</keyword>
<dbReference type="Proteomes" id="UP001230328">
    <property type="component" value="Unassembled WGS sequence"/>
</dbReference>
<gene>
    <name evidence="4" type="ORF">QF035_009073</name>
</gene>
<feature type="region of interest" description="Disordered" evidence="2">
    <location>
        <begin position="1"/>
        <end position="35"/>
    </location>
</feature>
<evidence type="ECO:0000259" key="3">
    <source>
        <dbReference type="Pfam" id="PF00248"/>
    </source>
</evidence>
<keyword evidence="5" id="KW-1185">Reference proteome</keyword>
<evidence type="ECO:0000256" key="1">
    <source>
        <dbReference type="ARBA" id="ARBA00023002"/>
    </source>
</evidence>
<protein>
    <submittedName>
        <fullName evidence="4">Aryl-alcohol dehydrogenase-like predicted oxidoreductase</fullName>
    </submittedName>
</protein>
<proteinExistence type="predicted"/>
<name>A0ABU0T6U0_9ACTN</name>
<feature type="domain" description="NADP-dependent oxidoreductase" evidence="3">
    <location>
        <begin position="35"/>
        <end position="142"/>
    </location>
</feature>
<sequence>MTMSSPGGWTPIAGKKASRPGLSTRRLTGPGVWGDSPDRQAALELLRAAVRDHGISHIDTSDSYGPHIVEETIREALSPYPAELLIAAKVGVVRPDRDRWTPVGRPEYLRHAVEGSLRRLGVEQLDVFYLERIDTGEPMADVRTVDEANDWQECAVALLSAYRCAYPALPAQELTASSRIALLKMLCAPVMSVLPMAWELRAEAVRRLLDALPDLDEALRLCDGPMRQ</sequence>
<evidence type="ECO:0000256" key="2">
    <source>
        <dbReference type="SAM" id="MobiDB-lite"/>
    </source>
</evidence>
<dbReference type="SUPFAM" id="SSF51430">
    <property type="entry name" value="NAD(P)-linked oxidoreductase"/>
    <property type="match status" value="1"/>
</dbReference>
<dbReference type="InterPro" id="IPR050791">
    <property type="entry name" value="Aldo-Keto_reductase"/>
</dbReference>
<dbReference type="InterPro" id="IPR023210">
    <property type="entry name" value="NADP_OxRdtase_dom"/>
</dbReference>
<dbReference type="RefSeq" id="WP_307527681.1">
    <property type="nucleotide sequence ID" value="NZ_JAUSZI010000002.1"/>
</dbReference>
<evidence type="ECO:0000313" key="5">
    <source>
        <dbReference type="Proteomes" id="UP001230328"/>
    </source>
</evidence>
<dbReference type="Gene3D" id="3.20.20.100">
    <property type="entry name" value="NADP-dependent oxidoreductase domain"/>
    <property type="match status" value="1"/>
</dbReference>
<dbReference type="PANTHER" id="PTHR43625">
    <property type="entry name" value="AFLATOXIN B1 ALDEHYDE REDUCTASE"/>
    <property type="match status" value="1"/>
</dbReference>
<organism evidence="4 5">
    <name type="scientific">Streptomyces umbrinus</name>
    <dbReference type="NCBI Taxonomy" id="67370"/>
    <lineage>
        <taxon>Bacteria</taxon>
        <taxon>Bacillati</taxon>
        <taxon>Actinomycetota</taxon>
        <taxon>Actinomycetes</taxon>
        <taxon>Kitasatosporales</taxon>
        <taxon>Streptomycetaceae</taxon>
        <taxon>Streptomyces</taxon>
        <taxon>Streptomyces phaeochromogenes group</taxon>
    </lineage>
</organism>
<accession>A0ABU0T6U0</accession>
<dbReference type="Pfam" id="PF00248">
    <property type="entry name" value="Aldo_ket_red"/>
    <property type="match status" value="1"/>
</dbReference>